<dbReference type="RefSeq" id="WP_073378118.1">
    <property type="nucleotide sequence ID" value="NZ_FQXS01000026.1"/>
</dbReference>
<comment type="similarity">
    <text evidence="1">Belongs to the FAH family.</text>
</comment>
<protein>
    <submittedName>
        <fullName evidence="4">2-keto-4-pentenoate hydratase/2-oxohepta-3-ene-1,7-dioic acid hydratase (Catechol pathway)</fullName>
    </submittedName>
</protein>
<dbReference type="SUPFAM" id="SSF56529">
    <property type="entry name" value="FAH"/>
    <property type="match status" value="1"/>
</dbReference>
<proteinExistence type="inferred from homology"/>
<dbReference type="Proteomes" id="UP000184139">
    <property type="component" value="Unassembled WGS sequence"/>
</dbReference>
<evidence type="ECO:0000256" key="2">
    <source>
        <dbReference type="ARBA" id="ARBA00022723"/>
    </source>
</evidence>
<dbReference type="Pfam" id="PF01557">
    <property type="entry name" value="FAA_hydrolase"/>
    <property type="match status" value="1"/>
</dbReference>
<keyword evidence="2" id="KW-0479">Metal-binding</keyword>
<sequence>MSIRLPVSNGSEYEVRPQKIICLGLNYRDHIKESALAEVLRFKDEEPAEPILFAKTPNTLIGPDQPIILPAFLETYGFRTCRTDYEAELALIIGKRGKDIPESAVGEHIFGYTCFNDVSQRNFQKHEKAGWFRGKSLDTFGPIGPRIVRAEEIGDPQNLAISCRLNGGVVQESNTREMIFPIPAIVAFISRNFTLEAGDIVVTGTPSGVGPITPGDVVEVEIEGIGVLRNPVQAGR</sequence>
<feature type="domain" description="Fumarylacetoacetase-like C-terminal" evidence="3">
    <location>
        <begin position="19"/>
        <end position="233"/>
    </location>
</feature>
<dbReference type="EMBL" id="FQXS01000026">
    <property type="protein sequence ID" value="SHI05682.1"/>
    <property type="molecule type" value="Genomic_DNA"/>
</dbReference>
<dbReference type="InterPro" id="IPR011234">
    <property type="entry name" value="Fumarylacetoacetase-like_C"/>
</dbReference>
<evidence type="ECO:0000259" key="3">
    <source>
        <dbReference type="Pfam" id="PF01557"/>
    </source>
</evidence>
<dbReference type="InterPro" id="IPR036663">
    <property type="entry name" value="Fumarylacetoacetase_C_sf"/>
</dbReference>
<organism evidence="4 5">
    <name type="scientific">Desulfofustis glycolicus DSM 9705</name>
    <dbReference type="NCBI Taxonomy" id="1121409"/>
    <lineage>
        <taxon>Bacteria</taxon>
        <taxon>Pseudomonadati</taxon>
        <taxon>Thermodesulfobacteriota</taxon>
        <taxon>Desulfobulbia</taxon>
        <taxon>Desulfobulbales</taxon>
        <taxon>Desulfocapsaceae</taxon>
        <taxon>Desulfofustis</taxon>
    </lineage>
</organism>
<evidence type="ECO:0000313" key="4">
    <source>
        <dbReference type="EMBL" id="SHI05682.1"/>
    </source>
</evidence>
<dbReference type="GO" id="GO:0046872">
    <property type="term" value="F:metal ion binding"/>
    <property type="evidence" value="ECO:0007669"/>
    <property type="project" value="UniProtKB-KW"/>
</dbReference>
<reference evidence="4 5" key="1">
    <citation type="submission" date="2016-11" db="EMBL/GenBank/DDBJ databases">
        <authorList>
            <person name="Jaros S."/>
            <person name="Januszkiewicz K."/>
            <person name="Wedrychowicz H."/>
        </authorList>
    </citation>
    <scope>NUCLEOTIDE SEQUENCE [LARGE SCALE GENOMIC DNA]</scope>
    <source>
        <strain evidence="4 5">DSM 9705</strain>
    </source>
</reference>
<dbReference type="GO" id="GO:0019752">
    <property type="term" value="P:carboxylic acid metabolic process"/>
    <property type="evidence" value="ECO:0007669"/>
    <property type="project" value="UniProtKB-ARBA"/>
</dbReference>
<dbReference type="Gene3D" id="3.90.850.10">
    <property type="entry name" value="Fumarylacetoacetase-like, C-terminal domain"/>
    <property type="match status" value="1"/>
</dbReference>
<name>A0A1M5Y112_9BACT</name>
<dbReference type="FunFam" id="3.90.850.10:FF:000002">
    <property type="entry name" value="2-hydroxyhepta-2,4-diene-1,7-dioate isomerase"/>
    <property type="match status" value="1"/>
</dbReference>
<dbReference type="PANTHER" id="PTHR11820">
    <property type="entry name" value="ACYLPYRUVASE"/>
    <property type="match status" value="1"/>
</dbReference>
<accession>A0A1M5Y112</accession>
<dbReference type="GO" id="GO:0016853">
    <property type="term" value="F:isomerase activity"/>
    <property type="evidence" value="ECO:0007669"/>
    <property type="project" value="UniProtKB-ARBA"/>
</dbReference>
<gene>
    <name evidence="4" type="ORF">SAMN02745124_03535</name>
</gene>
<evidence type="ECO:0000256" key="1">
    <source>
        <dbReference type="ARBA" id="ARBA00010211"/>
    </source>
</evidence>
<keyword evidence="5" id="KW-1185">Reference proteome</keyword>
<dbReference type="AlphaFoldDB" id="A0A1M5Y112"/>
<evidence type="ECO:0000313" key="5">
    <source>
        <dbReference type="Proteomes" id="UP000184139"/>
    </source>
</evidence>
<dbReference type="STRING" id="1121409.SAMN02745124_03535"/>
<dbReference type="OrthoDB" id="5197601at2"/>